<dbReference type="PANTHER" id="PTHR34824:SF1">
    <property type="entry name" value="HEAT-INDUCIBLE TRANSCRIPTION REPRESSOR HRCA"/>
    <property type="match status" value="1"/>
</dbReference>
<protein>
    <recommendedName>
        <fullName evidence="5">Heat-inducible transcription repressor HrcA</fullName>
    </recommendedName>
</protein>
<dbReference type="Gene3D" id="3.30.390.60">
    <property type="entry name" value="Heat-inducible transcription repressor hrca homolog, domain 3"/>
    <property type="match status" value="1"/>
</dbReference>
<keyword evidence="3 5" id="KW-0346">Stress response</keyword>
<keyword evidence="2 5" id="KW-0805">Transcription regulation</keyword>
<comment type="function">
    <text evidence="5">Negative regulator of class I heat shock genes (grpE-dnaK-dnaJ and groELS operons). Prevents heat-shock induction of these operons.</text>
</comment>
<feature type="domain" description="Heat-inducible transcription repressor HrcA C-terminal" evidence="6">
    <location>
        <begin position="105"/>
        <end position="326"/>
    </location>
</feature>
<evidence type="ECO:0000259" key="6">
    <source>
        <dbReference type="Pfam" id="PF01628"/>
    </source>
</evidence>
<evidence type="ECO:0000256" key="5">
    <source>
        <dbReference type="HAMAP-Rule" id="MF_00081"/>
    </source>
</evidence>
<dbReference type="InterPro" id="IPR029016">
    <property type="entry name" value="GAF-like_dom_sf"/>
</dbReference>
<dbReference type="HAMAP" id="MF_00081">
    <property type="entry name" value="HrcA"/>
    <property type="match status" value="1"/>
</dbReference>
<dbReference type="Pfam" id="PF01628">
    <property type="entry name" value="HrcA"/>
    <property type="match status" value="1"/>
</dbReference>
<dbReference type="InterPro" id="IPR021153">
    <property type="entry name" value="HrcA_C"/>
</dbReference>
<evidence type="ECO:0000313" key="8">
    <source>
        <dbReference type="Proteomes" id="UP000295632"/>
    </source>
</evidence>
<dbReference type="PANTHER" id="PTHR34824">
    <property type="entry name" value="HEAT-INDUCIBLE TRANSCRIPTION REPRESSOR HRCA"/>
    <property type="match status" value="1"/>
</dbReference>
<evidence type="ECO:0000256" key="3">
    <source>
        <dbReference type="ARBA" id="ARBA00023016"/>
    </source>
</evidence>
<proteinExistence type="inferred from homology"/>
<dbReference type="SUPFAM" id="SSF55781">
    <property type="entry name" value="GAF domain-like"/>
    <property type="match status" value="1"/>
</dbReference>
<dbReference type="RefSeq" id="WP_133581090.1">
    <property type="nucleotide sequence ID" value="NZ_SNYJ01000011.1"/>
</dbReference>
<dbReference type="NCBIfam" id="TIGR00331">
    <property type="entry name" value="hrcA"/>
    <property type="match status" value="1"/>
</dbReference>
<evidence type="ECO:0000313" key="7">
    <source>
        <dbReference type="EMBL" id="TDQ38047.1"/>
    </source>
</evidence>
<dbReference type="Gene3D" id="1.10.10.10">
    <property type="entry name" value="Winged helix-like DNA-binding domain superfamily/Winged helix DNA-binding domain"/>
    <property type="match status" value="1"/>
</dbReference>
<dbReference type="SUPFAM" id="SSF46785">
    <property type="entry name" value="Winged helix' DNA-binding domain"/>
    <property type="match status" value="1"/>
</dbReference>
<dbReference type="PIRSF" id="PIRSF005485">
    <property type="entry name" value="HrcA"/>
    <property type="match status" value="1"/>
</dbReference>
<comment type="caution">
    <text evidence="7">The sequence shown here is derived from an EMBL/GenBank/DDBJ whole genome shotgun (WGS) entry which is preliminary data.</text>
</comment>
<dbReference type="GO" id="GO:0003677">
    <property type="term" value="F:DNA binding"/>
    <property type="evidence" value="ECO:0007669"/>
    <property type="project" value="InterPro"/>
</dbReference>
<dbReference type="Proteomes" id="UP000295632">
    <property type="component" value="Unassembled WGS sequence"/>
</dbReference>
<dbReference type="InterPro" id="IPR023120">
    <property type="entry name" value="WHTH_transcript_rep_HrcA_IDD"/>
</dbReference>
<dbReference type="InterPro" id="IPR002571">
    <property type="entry name" value="HrcA"/>
</dbReference>
<keyword evidence="4 5" id="KW-0804">Transcription</keyword>
<dbReference type="Gene3D" id="3.30.450.40">
    <property type="match status" value="1"/>
</dbReference>
<evidence type="ECO:0000256" key="4">
    <source>
        <dbReference type="ARBA" id="ARBA00023163"/>
    </source>
</evidence>
<dbReference type="GO" id="GO:0045892">
    <property type="term" value="P:negative regulation of DNA-templated transcription"/>
    <property type="evidence" value="ECO:0007669"/>
    <property type="project" value="UniProtKB-UniRule"/>
</dbReference>
<accession>A0A4V3D4Z3</accession>
<evidence type="ECO:0000256" key="1">
    <source>
        <dbReference type="ARBA" id="ARBA00022491"/>
    </source>
</evidence>
<comment type="similarity">
    <text evidence="5">Belongs to the HrcA family.</text>
</comment>
<reference evidence="7 8" key="1">
    <citation type="submission" date="2019-03" db="EMBL/GenBank/DDBJ databases">
        <title>Genomic Encyclopedia of Type Strains, Phase IV (KMG-IV): sequencing the most valuable type-strain genomes for metagenomic binning, comparative biology and taxonomic classification.</title>
        <authorList>
            <person name="Goeker M."/>
        </authorList>
    </citation>
    <scope>NUCLEOTIDE SEQUENCE [LARGE SCALE GENOMIC DNA]</scope>
    <source>
        <strain evidence="7 8">DSM 28697</strain>
    </source>
</reference>
<dbReference type="AlphaFoldDB" id="A0A4V3D4Z3"/>
<sequence>MDLTERQLSILQVIIEDYIETALPVGSSSLAKSGKIAFSSATIRNEMAELEEKGYIEKTHSSSGRVPSERGYRFYVDHLVSPSVLEKKEVEKLHMLFSQQMIEFEKLIQEAANILSSMTNYTSIVLSPELFDASLKQIQFIPVSDQMAVVILVTETGFVEHRTIAIPKSVSADDLEMLVRMLNDRLRGVPIRQLNEYIAKEMDRILMHHLKQSSQLYELVGNLFGLPQHAKLFFSGKENILSQPDFHDIRKLHGLYSVIEKEQPLYDLMKQPNELGDGIRVKIGKENSLIEMANCSLITATFTLDGKKTGTLALLGPTRMEYGRVISLLTYLSADLHRFNDDLN</sequence>
<dbReference type="OrthoDB" id="9783139at2"/>
<gene>
    <name evidence="5" type="primary">hrcA</name>
    <name evidence="7" type="ORF">EV213_111128</name>
</gene>
<keyword evidence="1 5" id="KW-0678">Repressor</keyword>
<dbReference type="EMBL" id="SNYJ01000011">
    <property type="protein sequence ID" value="TDQ38047.1"/>
    <property type="molecule type" value="Genomic_DNA"/>
</dbReference>
<organism evidence="7 8">
    <name type="scientific">Aureibacillus halotolerans</name>
    <dbReference type="NCBI Taxonomy" id="1508390"/>
    <lineage>
        <taxon>Bacteria</taxon>
        <taxon>Bacillati</taxon>
        <taxon>Bacillota</taxon>
        <taxon>Bacilli</taxon>
        <taxon>Bacillales</taxon>
        <taxon>Bacillaceae</taxon>
        <taxon>Aureibacillus</taxon>
    </lineage>
</organism>
<dbReference type="InterPro" id="IPR036390">
    <property type="entry name" value="WH_DNA-bd_sf"/>
</dbReference>
<dbReference type="InterPro" id="IPR036388">
    <property type="entry name" value="WH-like_DNA-bd_sf"/>
</dbReference>
<evidence type="ECO:0000256" key="2">
    <source>
        <dbReference type="ARBA" id="ARBA00023015"/>
    </source>
</evidence>
<name>A0A4V3D4Z3_9BACI</name>
<keyword evidence="8" id="KW-1185">Reference proteome</keyword>